<name>A0AAE4I3N4_9ENTE</name>
<reference evidence="2" key="1">
    <citation type="submission" date="2023-03" db="EMBL/GenBank/DDBJ databases">
        <authorList>
            <person name="Shen W."/>
            <person name="Cai J."/>
        </authorList>
    </citation>
    <scope>NUCLEOTIDE SEQUENCE</scope>
    <source>
        <strain evidence="2">P69-2</strain>
    </source>
</reference>
<evidence type="ECO:0000313" key="3">
    <source>
        <dbReference type="Proteomes" id="UP001180842"/>
    </source>
</evidence>
<evidence type="ECO:0000313" key="2">
    <source>
        <dbReference type="EMBL" id="MDT2737294.1"/>
    </source>
</evidence>
<dbReference type="EMBL" id="JARQAI010000012">
    <property type="protein sequence ID" value="MDT2737294.1"/>
    <property type="molecule type" value="Genomic_DNA"/>
</dbReference>
<accession>A0AAE4I3N4</accession>
<protein>
    <submittedName>
        <fullName evidence="2">Uncharacterized protein</fullName>
    </submittedName>
</protein>
<evidence type="ECO:0000256" key="1">
    <source>
        <dbReference type="SAM" id="MobiDB-lite"/>
    </source>
</evidence>
<dbReference type="Proteomes" id="UP001180842">
    <property type="component" value="Unassembled WGS sequence"/>
</dbReference>
<dbReference type="AlphaFoldDB" id="A0AAE4I3N4"/>
<proteinExistence type="predicted"/>
<sequence length="163" mass="18192">MNRSLVLALALPSLMFHQSNAPILYSSEKLVTQVKEAQAMLSFDLSEEGSTLIISNERINETNERVESSRPPDHSKTSKRAESKSIESSLPKTGEEKTEQSVKKRSTEVLKNIEQKISALPLVEPLDAKNGEGEFVHMLANMSGTILYGTKITETNKHEYIIF</sequence>
<gene>
    <name evidence="2" type="ORF">P7H00_09150</name>
</gene>
<feature type="region of interest" description="Disordered" evidence="1">
    <location>
        <begin position="54"/>
        <end position="106"/>
    </location>
</feature>
<feature type="compositionally biased region" description="Basic and acidic residues" evidence="1">
    <location>
        <begin position="93"/>
        <end position="106"/>
    </location>
</feature>
<comment type="caution">
    <text evidence="2">The sequence shown here is derived from an EMBL/GenBank/DDBJ whole genome shotgun (WGS) entry which is preliminary data.</text>
</comment>
<feature type="compositionally biased region" description="Basic and acidic residues" evidence="1">
    <location>
        <begin position="58"/>
        <end position="85"/>
    </location>
</feature>
<organism evidence="2 3">
    <name type="scientific">Enterococcus pseudoavium</name>
    <dbReference type="NCBI Taxonomy" id="44007"/>
    <lineage>
        <taxon>Bacteria</taxon>
        <taxon>Bacillati</taxon>
        <taxon>Bacillota</taxon>
        <taxon>Bacilli</taxon>
        <taxon>Lactobacillales</taxon>
        <taxon>Enterococcaceae</taxon>
        <taxon>Enterococcus</taxon>
    </lineage>
</organism>
<dbReference type="RefSeq" id="WP_311797116.1">
    <property type="nucleotide sequence ID" value="NZ_JARQAI010000012.1"/>
</dbReference>